<evidence type="ECO:0000313" key="4">
    <source>
        <dbReference type="Proteomes" id="UP000228947"/>
    </source>
</evidence>
<dbReference type="CDD" id="cd02969">
    <property type="entry name" value="PRX_like1"/>
    <property type="match status" value="1"/>
</dbReference>
<dbReference type="GO" id="GO:0016209">
    <property type="term" value="F:antioxidant activity"/>
    <property type="evidence" value="ECO:0007669"/>
    <property type="project" value="InterPro"/>
</dbReference>
<dbReference type="GO" id="GO:0016491">
    <property type="term" value="F:oxidoreductase activity"/>
    <property type="evidence" value="ECO:0007669"/>
    <property type="project" value="InterPro"/>
</dbReference>
<accession>A0A2M8PZN2</accession>
<reference evidence="4 5" key="1">
    <citation type="submission" date="2017-11" db="EMBL/GenBank/DDBJ databases">
        <title>Evolution of Phototrophy in the Chloroflexi Phylum Driven by Horizontal Gene Transfer.</title>
        <authorList>
            <person name="Ward L.M."/>
            <person name="Hemp J."/>
            <person name="Shih P.M."/>
            <person name="Mcglynn S.E."/>
            <person name="Fischer W."/>
        </authorList>
    </citation>
    <scope>NUCLEOTIDE SEQUENCE [LARGE SCALE GENOMIC DNA]</scope>
    <source>
        <strain evidence="3">CP1_1M</strain>
        <strain evidence="2">JP3_13</strain>
    </source>
</reference>
<evidence type="ECO:0000313" key="2">
    <source>
        <dbReference type="EMBL" id="PJF36708.1"/>
    </source>
</evidence>
<evidence type="ECO:0000313" key="3">
    <source>
        <dbReference type="EMBL" id="PJF43004.1"/>
    </source>
</evidence>
<name>A0A2M8PZN2_9CHLR</name>
<dbReference type="Proteomes" id="UP000229681">
    <property type="component" value="Unassembled WGS sequence"/>
</dbReference>
<dbReference type="InterPro" id="IPR036249">
    <property type="entry name" value="Thioredoxin-like_sf"/>
</dbReference>
<dbReference type="PROSITE" id="PS51352">
    <property type="entry name" value="THIOREDOXIN_2"/>
    <property type="match status" value="1"/>
</dbReference>
<dbReference type="InterPro" id="IPR013766">
    <property type="entry name" value="Thioredoxin_domain"/>
</dbReference>
<accession>A0A2M8PGM2</accession>
<protein>
    <submittedName>
        <fullName evidence="3">Thioredoxin family protein</fullName>
    </submittedName>
</protein>
<dbReference type="InterPro" id="IPR047262">
    <property type="entry name" value="PRX-like1"/>
</dbReference>
<dbReference type="Pfam" id="PF00578">
    <property type="entry name" value="AhpC-TSA"/>
    <property type="match status" value="1"/>
</dbReference>
<dbReference type="PANTHER" id="PTHR43640:SF1">
    <property type="entry name" value="THIOREDOXIN-DEPENDENT PEROXIREDOXIN"/>
    <property type="match status" value="1"/>
</dbReference>
<dbReference type="SUPFAM" id="SSF52833">
    <property type="entry name" value="Thioredoxin-like"/>
    <property type="match status" value="1"/>
</dbReference>
<dbReference type="AlphaFoldDB" id="A0A2M8PZN2"/>
<dbReference type="InterPro" id="IPR000866">
    <property type="entry name" value="AhpC/TSA"/>
</dbReference>
<evidence type="ECO:0000313" key="5">
    <source>
        <dbReference type="Proteomes" id="UP000229681"/>
    </source>
</evidence>
<dbReference type="EMBL" id="PGTL01000005">
    <property type="protein sequence ID" value="PJF43004.1"/>
    <property type="molecule type" value="Genomic_DNA"/>
</dbReference>
<dbReference type="Gene3D" id="3.40.30.10">
    <property type="entry name" value="Glutaredoxin"/>
    <property type="match status" value="1"/>
</dbReference>
<feature type="domain" description="Thioredoxin" evidence="1">
    <location>
        <begin position="4"/>
        <end position="158"/>
    </location>
</feature>
<dbReference type="PANTHER" id="PTHR43640">
    <property type="entry name" value="OS07G0260300 PROTEIN"/>
    <property type="match status" value="1"/>
</dbReference>
<evidence type="ECO:0000259" key="1">
    <source>
        <dbReference type="PROSITE" id="PS51352"/>
    </source>
</evidence>
<dbReference type="EMBL" id="PGTM01000036">
    <property type="protein sequence ID" value="PJF36708.1"/>
    <property type="molecule type" value="Genomic_DNA"/>
</dbReference>
<sequence length="178" mass="19857">MIPLAVGAQAVPFSLIGVDDRTHSLADYADKPVVVVIFSCNHCPYVRAWEDRMIALQAEYAPRGVQFLVINANDPAKYPEDDFPSMKRRAAEKGFNFPYLHDETQEIARAYGATRTPEVFLFDSSRTLRYHGAIDDNYENPAAVKQHYLRAALDAVLSGTQPAIAQTPPVGCTIKWRS</sequence>
<comment type="caution">
    <text evidence="3">The sequence shown here is derived from an EMBL/GenBank/DDBJ whole genome shotgun (WGS) entry which is preliminary data.</text>
</comment>
<dbReference type="Proteomes" id="UP000228947">
    <property type="component" value="Unassembled WGS sequence"/>
</dbReference>
<organism evidence="3 4">
    <name type="scientific">Candidatus Thermofonsia Clade 1 bacterium</name>
    <dbReference type="NCBI Taxonomy" id="2364210"/>
    <lineage>
        <taxon>Bacteria</taxon>
        <taxon>Bacillati</taxon>
        <taxon>Chloroflexota</taxon>
        <taxon>Candidatus Thermofontia</taxon>
        <taxon>Candidatus Thermofonsia Clade 1</taxon>
    </lineage>
</organism>
<proteinExistence type="predicted"/>
<gene>
    <name evidence="2" type="ORF">CUN49_04085</name>
    <name evidence="3" type="ORF">CUN50_01765</name>
</gene>